<sequence>MGMNRISTKLIRGLKTLGLSEYEAKVYSALVVHDYAEAKEIIEYLDISKPSVYESLRSLEEMGLVVMTDTKPSVYKVLPPEMAVKILLDIHKRASEDALEELKALEKEKIKEKGESAFLSLYGDAAIDYKIRDMFKNVKENISCIASDRYLPYIESLAGRDFSVNLMIISDDEGLESKLEGIFGKNRANIKVMSSSAIMKAALELKLPPGTELSKYKDAIDMIDANNMFIAISDDSDFLYIPPLAGNFSNALYTANKTMIMLTKMFFQSWVKSLSS</sequence>
<dbReference type="Gene3D" id="1.10.10.10">
    <property type="entry name" value="Winged helix-like DNA-binding domain superfamily/Winged helix DNA-binding domain"/>
    <property type="match status" value="1"/>
</dbReference>
<dbReference type="InterPro" id="IPR036390">
    <property type="entry name" value="WH_DNA-bd_sf"/>
</dbReference>
<feature type="domain" description="Transcription regulator TrmB N-terminal" evidence="2">
    <location>
        <begin position="14"/>
        <end position="81"/>
    </location>
</feature>
<proteinExistence type="predicted"/>
<dbReference type="PANTHER" id="PTHR34293:SF1">
    <property type="entry name" value="HTH-TYPE TRANSCRIPTIONAL REGULATOR TRMBL2"/>
    <property type="match status" value="1"/>
</dbReference>
<name>A0AAP2RB61_9EURY</name>
<evidence type="ECO:0000313" key="4">
    <source>
        <dbReference type="Proteomes" id="UP001320159"/>
    </source>
</evidence>
<reference evidence="3 4" key="1">
    <citation type="submission" date="2017-11" db="EMBL/GenBank/DDBJ databases">
        <title>Isolation and Characterization of Family Methanocellaceae Species from Potential Methane Hydrate Area Offshore Southwestern Taiwan.</title>
        <authorList>
            <person name="Zhang W.-L."/>
            <person name="Chen W.-C."/>
            <person name="Lai M.-C."/>
            <person name="Chen S.-C."/>
        </authorList>
    </citation>
    <scope>NUCLEOTIDE SEQUENCE [LARGE SCALE GENOMIC DNA]</scope>
    <source>
        <strain evidence="3 4">CWC-04</strain>
    </source>
</reference>
<dbReference type="SUPFAM" id="SSF46785">
    <property type="entry name" value="Winged helix' DNA-binding domain"/>
    <property type="match status" value="1"/>
</dbReference>
<dbReference type="Pfam" id="PF01978">
    <property type="entry name" value="TrmB"/>
    <property type="match status" value="1"/>
</dbReference>
<evidence type="ECO:0000313" key="3">
    <source>
        <dbReference type="EMBL" id="MCD1293676.1"/>
    </source>
</evidence>
<dbReference type="AlphaFoldDB" id="A0AAP2RB61"/>
<protein>
    <recommendedName>
        <fullName evidence="2">Transcription regulator TrmB N-terminal domain-containing protein</fullName>
    </recommendedName>
</protein>
<dbReference type="EMBL" id="PGCK01000001">
    <property type="protein sequence ID" value="MCD1293676.1"/>
    <property type="molecule type" value="Genomic_DNA"/>
</dbReference>
<evidence type="ECO:0000256" key="1">
    <source>
        <dbReference type="SAM" id="Coils"/>
    </source>
</evidence>
<dbReference type="InterPro" id="IPR002831">
    <property type="entry name" value="Tscrpt_reg_TrmB_N"/>
</dbReference>
<dbReference type="CDD" id="cd00090">
    <property type="entry name" value="HTH_ARSR"/>
    <property type="match status" value="1"/>
</dbReference>
<dbReference type="Proteomes" id="UP001320159">
    <property type="component" value="Unassembled WGS sequence"/>
</dbReference>
<evidence type="ECO:0000259" key="2">
    <source>
        <dbReference type="Pfam" id="PF01978"/>
    </source>
</evidence>
<accession>A0AAP2RB61</accession>
<dbReference type="InterPro" id="IPR036388">
    <property type="entry name" value="WH-like_DNA-bd_sf"/>
</dbReference>
<keyword evidence="1" id="KW-0175">Coiled coil</keyword>
<keyword evidence="4" id="KW-1185">Reference proteome</keyword>
<dbReference type="InterPro" id="IPR011991">
    <property type="entry name" value="ArsR-like_HTH"/>
</dbReference>
<feature type="coiled-coil region" evidence="1">
    <location>
        <begin position="88"/>
        <end position="115"/>
    </location>
</feature>
<dbReference type="PANTHER" id="PTHR34293">
    <property type="entry name" value="HTH-TYPE TRANSCRIPTIONAL REGULATOR TRMBL2"/>
    <property type="match status" value="1"/>
</dbReference>
<organism evidence="3 4">
    <name type="scientific">Methanooceanicella nereidis</name>
    <dbReference type="NCBI Taxonomy" id="2052831"/>
    <lineage>
        <taxon>Archaea</taxon>
        <taxon>Methanobacteriati</taxon>
        <taxon>Methanobacteriota</taxon>
        <taxon>Stenosarchaea group</taxon>
        <taxon>Methanomicrobia</taxon>
        <taxon>Methanocellales</taxon>
        <taxon>Methanocellaceae</taxon>
        <taxon>Methanooceanicella</taxon>
    </lineage>
</organism>
<gene>
    <name evidence="3" type="ORF">CUJ83_01535</name>
</gene>
<comment type="caution">
    <text evidence="3">The sequence shown here is derived from an EMBL/GenBank/DDBJ whole genome shotgun (WGS) entry which is preliminary data.</text>
</comment>
<dbReference type="InterPro" id="IPR051797">
    <property type="entry name" value="TrmB-like"/>
</dbReference>